<proteinExistence type="predicted"/>
<dbReference type="EMBL" id="BAAANT010000059">
    <property type="protein sequence ID" value="GAA2157409.1"/>
    <property type="molecule type" value="Genomic_DNA"/>
</dbReference>
<protein>
    <submittedName>
        <fullName evidence="2">Uncharacterized protein</fullName>
    </submittedName>
</protein>
<gene>
    <name evidence="2" type="ORF">GCM10009760_59560</name>
</gene>
<dbReference type="Proteomes" id="UP001422759">
    <property type="component" value="Unassembled WGS sequence"/>
</dbReference>
<dbReference type="RefSeq" id="WP_344469279.1">
    <property type="nucleotide sequence ID" value="NZ_BAAANT010000059.1"/>
</dbReference>
<evidence type="ECO:0000313" key="2">
    <source>
        <dbReference type="EMBL" id="GAA2157409.1"/>
    </source>
</evidence>
<keyword evidence="3" id="KW-1185">Reference proteome</keyword>
<reference evidence="2 3" key="1">
    <citation type="journal article" date="2019" name="Int. J. Syst. Evol. Microbiol.">
        <title>The Global Catalogue of Microorganisms (GCM) 10K type strain sequencing project: providing services to taxonomists for standard genome sequencing and annotation.</title>
        <authorList>
            <consortium name="The Broad Institute Genomics Platform"/>
            <consortium name="The Broad Institute Genome Sequencing Center for Infectious Disease"/>
            <person name="Wu L."/>
            <person name="Ma J."/>
        </authorList>
    </citation>
    <scope>NUCLEOTIDE SEQUENCE [LARGE SCALE GENOMIC DNA]</scope>
    <source>
        <strain evidence="2 3">JCM 14560</strain>
    </source>
</reference>
<organism evidence="2 3">
    <name type="scientific">Kitasatospora kazusensis</name>
    <dbReference type="NCBI Taxonomy" id="407974"/>
    <lineage>
        <taxon>Bacteria</taxon>
        <taxon>Bacillati</taxon>
        <taxon>Actinomycetota</taxon>
        <taxon>Actinomycetes</taxon>
        <taxon>Kitasatosporales</taxon>
        <taxon>Streptomycetaceae</taxon>
        <taxon>Kitasatospora</taxon>
    </lineage>
</organism>
<evidence type="ECO:0000313" key="3">
    <source>
        <dbReference type="Proteomes" id="UP001422759"/>
    </source>
</evidence>
<comment type="caution">
    <text evidence="2">The sequence shown here is derived from an EMBL/GenBank/DDBJ whole genome shotgun (WGS) entry which is preliminary data.</text>
</comment>
<accession>A0ABN3AAS7</accession>
<evidence type="ECO:0000256" key="1">
    <source>
        <dbReference type="SAM" id="MobiDB-lite"/>
    </source>
</evidence>
<name>A0ABN3AAS7_9ACTN</name>
<sequence>MNASGQPPLGTLHLACADEYELREVVAGLRRAGAAHIQVELVLRRLVPGTVRAPGAVQSPCTAQAPGAVPPPTATMARSAVA</sequence>
<feature type="region of interest" description="Disordered" evidence="1">
    <location>
        <begin position="62"/>
        <end position="82"/>
    </location>
</feature>